<reference evidence="1 2" key="1">
    <citation type="submission" date="2019-03" db="EMBL/GenBank/DDBJ databases">
        <authorList>
            <person name="Nijsse B."/>
        </authorList>
    </citation>
    <scope>NUCLEOTIDE SEQUENCE [LARGE SCALE GENOMIC DNA]</scope>
    <source>
        <strain evidence="1">Desulfoluna butyratoxydans MSL71</strain>
    </source>
</reference>
<gene>
    <name evidence="1" type="ORF">MSL71_30800</name>
</gene>
<name>A0A4U8YVJ1_9BACT</name>
<accession>A0A4U8YVJ1</accession>
<evidence type="ECO:0000313" key="1">
    <source>
        <dbReference type="EMBL" id="VFQ45423.1"/>
    </source>
</evidence>
<keyword evidence="2" id="KW-1185">Reference proteome</keyword>
<dbReference type="AlphaFoldDB" id="A0A4U8YVJ1"/>
<proteinExistence type="predicted"/>
<protein>
    <submittedName>
        <fullName evidence="1">Uncharacterized protein</fullName>
    </submittedName>
</protein>
<dbReference type="EMBL" id="CAADHO010000005">
    <property type="protein sequence ID" value="VFQ45423.1"/>
    <property type="molecule type" value="Genomic_DNA"/>
</dbReference>
<sequence length="47" mass="5213">MLKVAGKSKPPAARWSHLESLLRLRIFLRFSGKCASAFGSGFARYIS</sequence>
<evidence type="ECO:0000313" key="2">
    <source>
        <dbReference type="Proteomes" id="UP000507962"/>
    </source>
</evidence>
<organism evidence="1 2">
    <name type="scientific">Desulfoluna butyratoxydans</name>
    <dbReference type="NCBI Taxonomy" id="231438"/>
    <lineage>
        <taxon>Bacteria</taxon>
        <taxon>Pseudomonadati</taxon>
        <taxon>Thermodesulfobacteriota</taxon>
        <taxon>Desulfobacteria</taxon>
        <taxon>Desulfobacterales</taxon>
        <taxon>Desulfolunaceae</taxon>
        <taxon>Desulfoluna</taxon>
    </lineage>
</organism>
<dbReference type="Proteomes" id="UP000507962">
    <property type="component" value="Unassembled WGS sequence"/>
</dbReference>